<sequence length="342" mass="39034">MNVTSQTLWHRIGQWLATFPIPLPVFLLVLVYVSFSLIYPKIRDKIKEGSRGERVFRVALYSIIMLLTGYFGRPEIKSSTDKPFHIGEVDVPAFLDWFVLIAISFAVIQVLITLLSMNVYQGILPDSLQPVSRSKQRLDKLTMEYQVTRRFTEVAADWTRLDMRTLLRDLRLNYQDSSTFLQETLRLYMNLVADALMDDGIQLDYELLLPDEVQQANGRFITLSSPMQEVAKGAVRAWAKAKGETDIAQGEDYAYDPSKPESFAALVVSVEAWAVVVTVSANQVIPSGAFENLLLLFRSIVSSDDIWNYERVHKEYLDWLGTEDAIQDYLWKTVSEDESHGT</sequence>
<keyword evidence="3" id="KW-1185">Reference proteome</keyword>
<dbReference type="Gene3D" id="1.20.1070.10">
    <property type="entry name" value="Rhodopsin 7-helix transmembrane proteins"/>
    <property type="match status" value="1"/>
</dbReference>
<keyword evidence="1" id="KW-1133">Transmembrane helix</keyword>
<evidence type="ECO:0000256" key="1">
    <source>
        <dbReference type="SAM" id="Phobius"/>
    </source>
</evidence>
<evidence type="ECO:0000313" key="3">
    <source>
        <dbReference type="Proteomes" id="UP001579974"/>
    </source>
</evidence>
<dbReference type="Proteomes" id="UP001579974">
    <property type="component" value="Unassembled WGS sequence"/>
</dbReference>
<proteinExistence type="predicted"/>
<feature type="transmembrane region" description="Helical" evidence="1">
    <location>
        <begin position="12"/>
        <end position="35"/>
    </location>
</feature>
<reference evidence="2 3" key="1">
    <citation type="journal article" date="2024" name="Int. J. Mol. Sci.">
        <title>Exploration of Alicyclobacillus spp. Genome in Search of Antibiotic Resistance.</title>
        <authorList>
            <person name="Bucka-Kolendo J."/>
            <person name="Kiousi D.E."/>
            <person name="Dekowska A."/>
            <person name="Mikolajczuk-Szczyrba A."/>
            <person name="Karadedos D.M."/>
            <person name="Michael P."/>
            <person name="Galanis A."/>
            <person name="Sokolowska B."/>
        </authorList>
    </citation>
    <scope>NUCLEOTIDE SEQUENCE [LARGE SCALE GENOMIC DNA]</scope>
    <source>
        <strain evidence="2 3">KKP 3000</strain>
    </source>
</reference>
<dbReference type="RefSeq" id="WP_275473015.1">
    <property type="nucleotide sequence ID" value="NZ_CP162940.1"/>
</dbReference>
<feature type="transmembrane region" description="Helical" evidence="1">
    <location>
        <begin position="93"/>
        <end position="115"/>
    </location>
</feature>
<keyword evidence="1" id="KW-0812">Transmembrane</keyword>
<dbReference type="EMBL" id="JBDXSU010000023">
    <property type="protein sequence ID" value="MFB5192498.1"/>
    <property type="molecule type" value="Genomic_DNA"/>
</dbReference>
<name>A0ABV5AK06_9BACL</name>
<protein>
    <submittedName>
        <fullName evidence="2">Uncharacterized protein</fullName>
    </submittedName>
</protein>
<evidence type="ECO:0000313" key="2">
    <source>
        <dbReference type="EMBL" id="MFB5192498.1"/>
    </source>
</evidence>
<organism evidence="2 3">
    <name type="scientific">Alicyclobacillus fastidiosus</name>
    <dbReference type="NCBI Taxonomy" id="392011"/>
    <lineage>
        <taxon>Bacteria</taxon>
        <taxon>Bacillati</taxon>
        <taxon>Bacillota</taxon>
        <taxon>Bacilli</taxon>
        <taxon>Bacillales</taxon>
        <taxon>Alicyclobacillaceae</taxon>
        <taxon>Alicyclobacillus</taxon>
    </lineage>
</organism>
<accession>A0ABV5AK06</accession>
<feature type="transmembrane region" description="Helical" evidence="1">
    <location>
        <begin position="55"/>
        <end position="73"/>
    </location>
</feature>
<gene>
    <name evidence="2" type="ORF">KKP3000_001702</name>
</gene>
<keyword evidence="1" id="KW-0472">Membrane</keyword>
<comment type="caution">
    <text evidence="2">The sequence shown here is derived from an EMBL/GenBank/DDBJ whole genome shotgun (WGS) entry which is preliminary data.</text>
</comment>